<name>A0ABQ9ZAZ0_9CRUS</name>
<comment type="caution">
    <text evidence="1">The sequence shown here is derived from an EMBL/GenBank/DDBJ whole genome shotgun (WGS) entry which is preliminary data.</text>
</comment>
<reference evidence="1 2" key="1">
    <citation type="journal article" date="2023" name="Nucleic Acids Res.">
        <title>The hologenome of Daphnia magna reveals possible DNA methylation and microbiome-mediated evolution of the host genome.</title>
        <authorList>
            <person name="Chaturvedi A."/>
            <person name="Li X."/>
            <person name="Dhandapani V."/>
            <person name="Marshall H."/>
            <person name="Kissane S."/>
            <person name="Cuenca-Cambronero M."/>
            <person name="Asole G."/>
            <person name="Calvet F."/>
            <person name="Ruiz-Romero M."/>
            <person name="Marangio P."/>
            <person name="Guigo R."/>
            <person name="Rago D."/>
            <person name="Mirbahai L."/>
            <person name="Eastwood N."/>
            <person name="Colbourne J.K."/>
            <person name="Zhou J."/>
            <person name="Mallon E."/>
            <person name="Orsini L."/>
        </authorList>
    </citation>
    <scope>NUCLEOTIDE SEQUENCE [LARGE SCALE GENOMIC DNA]</scope>
    <source>
        <strain evidence="1">LRV0_1</strain>
    </source>
</reference>
<evidence type="ECO:0000313" key="1">
    <source>
        <dbReference type="EMBL" id="KAK4010069.1"/>
    </source>
</evidence>
<dbReference type="EMBL" id="JAOYFB010000003">
    <property type="protein sequence ID" value="KAK4010069.1"/>
    <property type="molecule type" value="Genomic_DNA"/>
</dbReference>
<evidence type="ECO:0000313" key="2">
    <source>
        <dbReference type="Proteomes" id="UP001234178"/>
    </source>
</evidence>
<accession>A0ABQ9ZAZ0</accession>
<protein>
    <submittedName>
        <fullName evidence="1">Uncharacterized protein</fullName>
    </submittedName>
</protein>
<proteinExistence type="predicted"/>
<dbReference type="Proteomes" id="UP001234178">
    <property type="component" value="Unassembled WGS sequence"/>
</dbReference>
<organism evidence="1 2">
    <name type="scientific">Daphnia magna</name>
    <dbReference type="NCBI Taxonomy" id="35525"/>
    <lineage>
        <taxon>Eukaryota</taxon>
        <taxon>Metazoa</taxon>
        <taxon>Ecdysozoa</taxon>
        <taxon>Arthropoda</taxon>
        <taxon>Crustacea</taxon>
        <taxon>Branchiopoda</taxon>
        <taxon>Diplostraca</taxon>
        <taxon>Cladocera</taxon>
        <taxon>Anomopoda</taxon>
        <taxon>Daphniidae</taxon>
        <taxon>Daphnia</taxon>
    </lineage>
</organism>
<gene>
    <name evidence="1" type="ORF">OUZ56_019213</name>
</gene>
<keyword evidence="2" id="KW-1185">Reference proteome</keyword>
<sequence length="149" mass="16888">MKLNVLGANQRWGYVKFPYTFPPCVVHMSSWNKALTRRLSSSTTIHSPSSDRITPSCIENKTRLTTILIRNYDCLLASDRQRQTYMKSIVLNPKMLLTTEMFKKRCFAIDSETQTIRAEKGSGATSASELIIVSKTLLPGKFKKMMSSD</sequence>